<comment type="catalytic activity">
    <reaction evidence="17">
        <text>L-threonyl-[protein] + GDP-beta-L-fucose = 3-O-(alpha-L-fucosyl)-L-threonyl-[protein] + GDP + H(+)</text>
        <dbReference type="Rhea" id="RHEA:70491"/>
        <dbReference type="Rhea" id="RHEA-COMP:11060"/>
        <dbReference type="Rhea" id="RHEA-COMP:17915"/>
        <dbReference type="ChEBI" id="CHEBI:15378"/>
        <dbReference type="ChEBI" id="CHEBI:30013"/>
        <dbReference type="ChEBI" id="CHEBI:57273"/>
        <dbReference type="ChEBI" id="CHEBI:58189"/>
        <dbReference type="ChEBI" id="CHEBI:189631"/>
        <dbReference type="EC" id="2.4.1.221"/>
    </reaction>
    <physiologicalReaction direction="left-to-right" evidence="17">
        <dbReference type="Rhea" id="RHEA:70492"/>
    </physiologicalReaction>
</comment>
<keyword evidence="11" id="KW-0325">Glycoprotein</keyword>
<evidence type="ECO:0000256" key="3">
    <source>
        <dbReference type="ARBA" id="ARBA00004922"/>
    </source>
</evidence>
<evidence type="ECO:0000256" key="8">
    <source>
        <dbReference type="ARBA" id="ARBA00022824"/>
    </source>
</evidence>
<evidence type="ECO:0000256" key="12">
    <source>
        <dbReference type="ARBA" id="ARBA00023253"/>
    </source>
</evidence>
<evidence type="ECO:0000256" key="4">
    <source>
        <dbReference type="ARBA" id="ARBA00012196"/>
    </source>
</evidence>
<protein>
    <recommendedName>
        <fullName evidence="15">GDP-fucose protein O-fucosyltransferase 2</fullName>
        <ecNumber evidence="4">2.4.1.221</ecNumber>
    </recommendedName>
    <alternativeName>
        <fullName evidence="16">Peptide-O-fucosyltransferase 2</fullName>
    </alternativeName>
</protein>
<evidence type="ECO:0000256" key="2">
    <source>
        <dbReference type="ARBA" id="ARBA00004555"/>
    </source>
</evidence>
<dbReference type="GO" id="GO:0005783">
    <property type="term" value="C:endoplasmic reticulum"/>
    <property type="evidence" value="ECO:0007669"/>
    <property type="project" value="UniProtKB-SubCell"/>
</dbReference>
<comment type="subcellular location">
    <subcellularLocation>
        <location evidence="1">Endoplasmic reticulum</location>
    </subcellularLocation>
    <subcellularLocation>
        <location evidence="2">Golgi apparatus</location>
    </subcellularLocation>
</comment>
<evidence type="ECO:0000256" key="1">
    <source>
        <dbReference type="ARBA" id="ARBA00004240"/>
    </source>
</evidence>
<feature type="signal peptide" evidence="19">
    <location>
        <begin position="1"/>
        <end position="20"/>
    </location>
</feature>
<dbReference type="OrthoDB" id="422368at2759"/>
<keyword evidence="12" id="KW-0294">Fucose metabolism</keyword>
<dbReference type="InterPro" id="IPR045130">
    <property type="entry name" value="OFUT2-like"/>
</dbReference>
<evidence type="ECO:0000256" key="19">
    <source>
        <dbReference type="SAM" id="SignalP"/>
    </source>
</evidence>
<dbReference type="GO" id="GO:0046922">
    <property type="term" value="F:peptide-O-fucosyltransferase activity"/>
    <property type="evidence" value="ECO:0007669"/>
    <property type="project" value="UniProtKB-EC"/>
</dbReference>
<keyword evidence="13" id="KW-0119">Carbohydrate metabolism</keyword>
<evidence type="ECO:0000313" key="21">
    <source>
        <dbReference type="Proteomes" id="UP000729913"/>
    </source>
</evidence>
<dbReference type="EC" id="2.4.1.221" evidence="4"/>
<evidence type="ECO:0000256" key="5">
    <source>
        <dbReference type="ARBA" id="ARBA00022676"/>
    </source>
</evidence>
<dbReference type="EMBL" id="JAAOIC020000054">
    <property type="protein sequence ID" value="KAG8035723.1"/>
    <property type="molecule type" value="Genomic_DNA"/>
</dbReference>
<accession>A0A8J5R1E3</accession>
<evidence type="ECO:0000256" key="17">
    <source>
        <dbReference type="ARBA" id="ARBA00047273"/>
    </source>
</evidence>
<comment type="pathway">
    <text evidence="3">Protein modification; protein glycosylation.</text>
</comment>
<comment type="catalytic activity">
    <reaction evidence="18">
        <text>L-seryl-[protein] + GDP-beta-L-fucose = 3-O-(alpha-L-fucosyl)-L-seryl-[protein] + GDP + H(+)</text>
        <dbReference type="Rhea" id="RHEA:63644"/>
        <dbReference type="Rhea" id="RHEA-COMP:9863"/>
        <dbReference type="Rhea" id="RHEA-COMP:17914"/>
        <dbReference type="ChEBI" id="CHEBI:15378"/>
        <dbReference type="ChEBI" id="CHEBI:29999"/>
        <dbReference type="ChEBI" id="CHEBI:57273"/>
        <dbReference type="ChEBI" id="CHEBI:58189"/>
        <dbReference type="ChEBI" id="CHEBI:189632"/>
        <dbReference type="EC" id="2.4.1.221"/>
    </reaction>
    <physiologicalReaction direction="left-to-right" evidence="18">
        <dbReference type="Rhea" id="RHEA:63645"/>
    </physiologicalReaction>
</comment>
<gene>
    <name evidence="20" type="ORF">G9C98_001151</name>
</gene>
<dbReference type="Pfam" id="PF10250">
    <property type="entry name" value="O-FucT"/>
    <property type="match status" value="1"/>
</dbReference>
<keyword evidence="5" id="KW-0328">Glycosyltransferase</keyword>
<proteinExistence type="inferred from homology"/>
<evidence type="ECO:0000256" key="7">
    <source>
        <dbReference type="ARBA" id="ARBA00022729"/>
    </source>
</evidence>
<evidence type="ECO:0000256" key="15">
    <source>
        <dbReference type="ARBA" id="ARBA00026232"/>
    </source>
</evidence>
<feature type="chain" id="PRO_5035273073" description="GDP-fucose protein O-fucosyltransferase 2" evidence="19">
    <location>
        <begin position="21"/>
        <end position="421"/>
    </location>
</feature>
<dbReference type="CDD" id="cd11298">
    <property type="entry name" value="O-FucT-2"/>
    <property type="match status" value="1"/>
</dbReference>
<evidence type="ECO:0000313" key="20">
    <source>
        <dbReference type="EMBL" id="KAG8035723.1"/>
    </source>
</evidence>
<evidence type="ECO:0000256" key="6">
    <source>
        <dbReference type="ARBA" id="ARBA00022679"/>
    </source>
</evidence>
<evidence type="ECO:0000256" key="16">
    <source>
        <dbReference type="ARBA" id="ARBA00033083"/>
    </source>
</evidence>
<reference evidence="20" key="2">
    <citation type="submission" date="2021-04" db="EMBL/GenBank/DDBJ databases">
        <title>Genome-wide patterns of bracovirus chromosomal integration into multiple host tissues during parasitism.</title>
        <authorList>
            <person name="Chebbi M.A.C."/>
        </authorList>
    </citation>
    <scope>NUCLEOTIDE SEQUENCE</scope>
    <source>
        <tissue evidence="20">Whole body</tissue>
    </source>
</reference>
<comment type="similarity">
    <text evidence="14">Belongs to the glycosyltransferase 68 family.</text>
</comment>
<keyword evidence="6" id="KW-0808">Transferase</keyword>
<evidence type="ECO:0000256" key="14">
    <source>
        <dbReference type="ARBA" id="ARBA00025803"/>
    </source>
</evidence>
<dbReference type="PANTHER" id="PTHR13398">
    <property type="entry name" value="GDP-FUCOSE PROTEIN O-FUCOSYLTRANSFERASE 2"/>
    <property type="match status" value="1"/>
</dbReference>
<sequence>MVLSVHLLLFIISLINFVNTNQVEFCSKDIESCGNKYINNKRYILYDVNQPEGFNLRRDVYIRIAVFVKNLINHDHKYQWHLVLPPWSNLYHWKSNAIKQKQLPWSLFFDIESLNKFVKVIELYEFIEESNGGTLDKVFVLQNDPKMFETGDFKDKNEIVECNKVILNRRLFWGYNNITANEIICIKFHGTASELVVNLNPSVDKSFMFDHMEIPLHDYYGSLDFWLARRSMRYNNELYKIANEFRKEYLNSTDKNDKTIRPPDWKDEKSKRNAVGGPYLAIHLRRGDFLKIRSDTVPTIKDAANQVIKELEKLELKIVFVATDAEDSEYIELKKHLTGYNVYKYLPTEYQKNKFKDGGIAIIDQIISSHAKSFIGTYESTFTFRIQEDREILGLPIKSTFNTFCGKKKCQKSSQWTIIYE</sequence>
<name>A0A8J5R1E3_9HYME</name>
<evidence type="ECO:0000256" key="11">
    <source>
        <dbReference type="ARBA" id="ARBA00023180"/>
    </source>
</evidence>
<reference evidence="20" key="1">
    <citation type="submission" date="2020-03" db="EMBL/GenBank/DDBJ databases">
        <authorList>
            <person name="Chebbi M.A."/>
            <person name="Drezen J.M."/>
        </authorList>
    </citation>
    <scope>NUCLEOTIDE SEQUENCE</scope>
    <source>
        <tissue evidence="20">Whole body</tissue>
    </source>
</reference>
<dbReference type="FunFam" id="3.40.50.11350:FF:000002">
    <property type="entry name" value="GDP-fucose protein O-fucosyltransferase 2"/>
    <property type="match status" value="1"/>
</dbReference>
<evidence type="ECO:0000256" key="9">
    <source>
        <dbReference type="ARBA" id="ARBA00023034"/>
    </source>
</evidence>
<evidence type="ECO:0000256" key="18">
    <source>
        <dbReference type="ARBA" id="ARBA00048647"/>
    </source>
</evidence>
<dbReference type="AlphaFoldDB" id="A0A8J5R1E3"/>
<dbReference type="PANTHER" id="PTHR13398:SF0">
    <property type="entry name" value="GDP-FUCOSE PROTEIN O-FUCOSYLTRANSFERASE 2"/>
    <property type="match status" value="1"/>
</dbReference>
<keyword evidence="21" id="KW-1185">Reference proteome</keyword>
<organism evidence="20 21">
    <name type="scientific">Cotesia typhae</name>
    <dbReference type="NCBI Taxonomy" id="2053667"/>
    <lineage>
        <taxon>Eukaryota</taxon>
        <taxon>Metazoa</taxon>
        <taxon>Ecdysozoa</taxon>
        <taxon>Arthropoda</taxon>
        <taxon>Hexapoda</taxon>
        <taxon>Insecta</taxon>
        <taxon>Pterygota</taxon>
        <taxon>Neoptera</taxon>
        <taxon>Endopterygota</taxon>
        <taxon>Hymenoptera</taxon>
        <taxon>Apocrita</taxon>
        <taxon>Ichneumonoidea</taxon>
        <taxon>Braconidae</taxon>
        <taxon>Microgastrinae</taxon>
        <taxon>Cotesia</taxon>
    </lineage>
</organism>
<dbReference type="GO" id="GO:0005794">
    <property type="term" value="C:Golgi apparatus"/>
    <property type="evidence" value="ECO:0007669"/>
    <property type="project" value="UniProtKB-SubCell"/>
</dbReference>
<dbReference type="Proteomes" id="UP000729913">
    <property type="component" value="Unassembled WGS sequence"/>
</dbReference>
<comment type="caution">
    <text evidence="20">The sequence shown here is derived from an EMBL/GenBank/DDBJ whole genome shotgun (WGS) entry which is preliminary data.</text>
</comment>
<dbReference type="GO" id="GO:0006004">
    <property type="term" value="P:fucose metabolic process"/>
    <property type="evidence" value="ECO:0007669"/>
    <property type="project" value="UniProtKB-KW"/>
</dbReference>
<evidence type="ECO:0000256" key="13">
    <source>
        <dbReference type="ARBA" id="ARBA00023277"/>
    </source>
</evidence>
<keyword evidence="7 19" id="KW-0732">Signal</keyword>
<keyword evidence="8" id="KW-0256">Endoplasmic reticulum</keyword>
<keyword evidence="10" id="KW-1015">Disulfide bond</keyword>
<dbReference type="InterPro" id="IPR019378">
    <property type="entry name" value="GDP-Fuc_O-FucTrfase"/>
</dbReference>
<keyword evidence="9" id="KW-0333">Golgi apparatus</keyword>
<evidence type="ECO:0000256" key="10">
    <source>
        <dbReference type="ARBA" id="ARBA00023157"/>
    </source>
</evidence>